<keyword evidence="2 5" id="KW-0812">Transmembrane</keyword>
<reference evidence="7 8" key="1">
    <citation type="journal article" date="2019" name="Nat. Microbiol.">
        <title>Mediterranean grassland soil C-N compound turnover is dependent on rainfall and depth, and is mediated by genomically divergent microorganisms.</title>
        <authorList>
            <person name="Diamond S."/>
            <person name="Andeer P.F."/>
            <person name="Li Z."/>
            <person name="Crits-Christoph A."/>
            <person name="Burstein D."/>
            <person name="Anantharaman K."/>
            <person name="Lane K.R."/>
            <person name="Thomas B.C."/>
            <person name="Pan C."/>
            <person name="Northen T.R."/>
            <person name="Banfield J.F."/>
        </authorList>
    </citation>
    <scope>NUCLEOTIDE SEQUENCE [LARGE SCALE GENOMIC DNA]</scope>
    <source>
        <strain evidence="7">WS_1</strain>
    </source>
</reference>
<feature type="transmembrane region" description="Helical" evidence="5">
    <location>
        <begin position="149"/>
        <end position="169"/>
    </location>
</feature>
<proteinExistence type="predicted"/>
<evidence type="ECO:0000256" key="5">
    <source>
        <dbReference type="SAM" id="Phobius"/>
    </source>
</evidence>
<evidence type="ECO:0000313" key="8">
    <source>
        <dbReference type="Proteomes" id="UP000316292"/>
    </source>
</evidence>
<evidence type="ECO:0000256" key="3">
    <source>
        <dbReference type="ARBA" id="ARBA00022989"/>
    </source>
</evidence>
<gene>
    <name evidence="7" type="ORF">E6K71_05060</name>
</gene>
<keyword evidence="4 5" id="KW-0472">Membrane</keyword>
<feature type="transmembrane region" description="Helical" evidence="5">
    <location>
        <begin position="116"/>
        <end position="143"/>
    </location>
</feature>
<evidence type="ECO:0000256" key="4">
    <source>
        <dbReference type="ARBA" id="ARBA00023136"/>
    </source>
</evidence>
<feature type="domain" description="Yip1" evidence="6">
    <location>
        <begin position="40"/>
        <end position="244"/>
    </location>
</feature>
<dbReference type="GO" id="GO:0016020">
    <property type="term" value="C:membrane"/>
    <property type="evidence" value="ECO:0007669"/>
    <property type="project" value="UniProtKB-SubCell"/>
</dbReference>
<feature type="transmembrane region" description="Helical" evidence="5">
    <location>
        <begin position="59"/>
        <end position="78"/>
    </location>
</feature>
<evidence type="ECO:0000259" key="6">
    <source>
        <dbReference type="Pfam" id="PF04893"/>
    </source>
</evidence>
<accession>A0A538SDJ0</accession>
<comment type="caution">
    <text evidence="7">The sequence shown here is derived from an EMBL/GenBank/DDBJ whole genome shotgun (WGS) entry which is preliminary data.</text>
</comment>
<protein>
    <recommendedName>
        <fullName evidence="6">Yip1 domain-containing protein</fullName>
    </recommendedName>
</protein>
<evidence type="ECO:0000256" key="2">
    <source>
        <dbReference type="ARBA" id="ARBA00022692"/>
    </source>
</evidence>
<name>A0A538SDJ0_UNCEI</name>
<organism evidence="7 8">
    <name type="scientific">Eiseniibacteriota bacterium</name>
    <dbReference type="NCBI Taxonomy" id="2212470"/>
    <lineage>
        <taxon>Bacteria</taxon>
        <taxon>Candidatus Eiseniibacteriota</taxon>
    </lineage>
</organism>
<dbReference type="Pfam" id="PF04893">
    <property type="entry name" value="Yip1"/>
    <property type="match status" value="1"/>
</dbReference>
<sequence>MFTSKPVEETMNADTVQVEGSAPAGMAPEAPPMSAPATLIGIFAKPRQTYQALQSKPRVLAPLLVVLIFQVVFGLVLAQSGILKNDTLARLEAKNAPPEQIEAVTRVMDGPAKYGFVFAGPIVLVFSLLVSAALIYFIANLMLGARLRYIHYLCIAAYGAVVGILDQLVRLMIALSRGTLQVHLGVGAFLGEDLTGLMRILDTATDPLLLWATAIEALGVAVMAKKGFGFGVLAVLPGYLILVSLSALQQ</sequence>
<dbReference type="InterPro" id="IPR006977">
    <property type="entry name" value="Yip1_dom"/>
</dbReference>
<dbReference type="EMBL" id="VBOR01000057">
    <property type="protein sequence ID" value="TMQ49433.1"/>
    <property type="molecule type" value="Genomic_DNA"/>
</dbReference>
<dbReference type="Proteomes" id="UP000316292">
    <property type="component" value="Unassembled WGS sequence"/>
</dbReference>
<dbReference type="AlphaFoldDB" id="A0A538SDJ0"/>
<comment type="subcellular location">
    <subcellularLocation>
        <location evidence="1">Membrane</location>
        <topology evidence="1">Multi-pass membrane protein</topology>
    </subcellularLocation>
</comment>
<evidence type="ECO:0000313" key="7">
    <source>
        <dbReference type="EMBL" id="TMQ49433.1"/>
    </source>
</evidence>
<keyword evidence="3 5" id="KW-1133">Transmembrane helix</keyword>
<evidence type="ECO:0000256" key="1">
    <source>
        <dbReference type="ARBA" id="ARBA00004141"/>
    </source>
</evidence>
<feature type="transmembrane region" description="Helical" evidence="5">
    <location>
        <begin position="230"/>
        <end position="248"/>
    </location>
</feature>